<dbReference type="PANTHER" id="PTHR47234:SF2">
    <property type="entry name" value="TONB-DEPENDENT RECEPTOR"/>
    <property type="match status" value="1"/>
</dbReference>
<keyword evidence="3 8" id="KW-1134">Transmembrane beta strand</keyword>
<evidence type="ECO:0000256" key="7">
    <source>
        <dbReference type="ARBA" id="ARBA00023237"/>
    </source>
</evidence>
<evidence type="ECO:0000259" key="11">
    <source>
        <dbReference type="Pfam" id="PF00593"/>
    </source>
</evidence>
<keyword evidence="4 8" id="KW-0812">Transmembrane</keyword>
<evidence type="ECO:0000256" key="6">
    <source>
        <dbReference type="ARBA" id="ARBA00023136"/>
    </source>
</evidence>
<sequence length="885" mass="95933">MTNSTFRKSLTALAVAGSLAAPAVAVAQDNVDAQASSSNIEKIQVTGSRIKRSDLESASPVEVISAEQLSDQGRLSVSDALRNLTSNSFGSFVPSSGSSAQSQSTVNLLGVGASRTLVLLDGKRVAGSPSLGGSSANLSTIPMAAVERIEVLKDGASAVYGSDAVAGVVNIILKDDFEGVAVNTQVGRPEAEGGDNESFSITAGTSSERGNLTMVFEHQTRDAIYDRDRPYTAPQMNDENGDGLISIYDETIGISYYGATLVNPQGNYEASPLCGDLANNVEGFVGVLDQGTSFGGVGGGTVCGYAFAGVSTNMASTDRNSLMVNGNYKITDDIEMYMRGLFAKNSSFGRYAPAAAPWENIPADASHNPYDEELEVGYFRWYPVGNRDGYVDDYQQDYVVGFRGFALDNIDWEVYYQRAEMDYKTVGRDYLSNSALNWLAAEGEDPFSAENSDKIGITTLTEGKTIFDHYYAGFGFNAGELAGGMVSHYVGWEMYDQVFENSYDAQSEAGLVGGGAGNSAAEDRNVQAYFYEVAMPFTYDLTVSAAFRYDDYSDFGTATTSSLKAEYRPMDDLLIRASYSEGFRAPSLEELSAQDQYSATYAYDYVACQTAGVALTECPEIQIDNQVQSNRNLGPEESEYINAGIVYSGLENWDFRLDYFDLQVENVISDVTVQDLINIELGGNLDSFLAANPAFDLQRRANGSIDGDVYTRTENGAILARKGFDFEVAAEYPLGAGLFNATFGTTYMMEVEEDVYFGGPSQDMAGSSGAPELRSQLMLQYAINDFNVTWTSDYIDSTGETDVLDTSCGDSQCFNYNFVGELESTTYHNVTFSYNLGQYGKATLGVRNLFDEEPVLNSSGEYTNPELYVRGHIGREFVAGYQIKF</sequence>
<keyword evidence="7 8" id="KW-0998">Cell outer membrane</keyword>
<evidence type="ECO:0000256" key="3">
    <source>
        <dbReference type="ARBA" id="ARBA00022452"/>
    </source>
</evidence>
<dbReference type="Pfam" id="PF00593">
    <property type="entry name" value="TonB_dep_Rec_b-barrel"/>
    <property type="match status" value="1"/>
</dbReference>
<proteinExistence type="inferred from homology"/>
<evidence type="ECO:0000313" key="13">
    <source>
        <dbReference type="EMBL" id="RUO53758.1"/>
    </source>
</evidence>
<evidence type="ECO:0000256" key="1">
    <source>
        <dbReference type="ARBA" id="ARBA00004571"/>
    </source>
</evidence>
<keyword evidence="13" id="KW-0675">Receptor</keyword>
<evidence type="ECO:0000256" key="9">
    <source>
        <dbReference type="RuleBase" id="RU003357"/>
    </source>
</evidence>
<feature type="domain" description="TonB-dependent receptor plug" evidence="12">
    <location>
        <begin position="56"/>
        <end position="168"/>
    </location>
</feature>
<dbReference type="PROSITE" id="PS52016">
    <property type="entry name" value="TONB_DEPENDENT_REC_3"/>
    <property type="match status" value="1"/>
</dbReference>
<accession>A0A432XYD1</accession>
<dbReference type="PANTHER" id="PTHR47234">
    <property type="match status" value="1"/>
</dbReference>
<comment type="caution">
    <text evidence="13">The sequence shown here is derived from an EMBL/GenBank/DDBJ whole genome shotgun (WGS) entry which is preliminary data.</text>
</comment>
<evidence type="ECO:0000256" key="8">
    <source>
        <dbReference type="PROSITE-ProRule" id="PRU01360"/>
    </source>
</evidence>
<dbReference type="InterPro" id="IPR012910">
    <property type="entry name" value="Plug_dom"/>
</dbReference>
<protein>
    <submittedName>
        <fullName evidence="13">TonB-dependent receptor</fullName>
    </submittedName>
</protein>
<keyword evidence="10" id="KW-0732">Signal</keyword>
<gene>
    <name evidence="13" type="ORF">CWE25_07665</name>
</gene>
<dbReference type="GO" id="GO:0009279">
    <property type="term" value="C:cell outer membrane"/>
    <property type="evidence" value="ECO:0007669"/>
    <property type="project" value="UniProtKB-SubCell"/>
</dbReference>
<dbReference type="Proteomes" id="UP000287330">
    <property type="component" value="Unassembled WGS sequence"/>
</dbReference>
<evidence type="ECO:0000256" key="10">
    <source>
        <dbReference type="SAM" id="SignalP"/>
    </source>
</evidence>
<dbReference type="Gene3D" id="2.40.170.20">
    <property type="entry name" value="TonB-dependent receptor, beta-barrel domain"/>
    <property type="match status" value="1"/>
</dbReference>
<comment type="similarity">
    <text evidence="8 9">Belongs to the TonB-dependent receptor family.</text>
</comment>
<keyword evidence="6 8" id="KW-0472">Membrane</keyword>
<dbReference type="InterPro" id="IPR000531">
    <property type="entry name" value="Beta-barrel_TonB"/>
</dbReference>
<dbReference type="AlphaFoldDB" id="A0A432XYD1"/>
<keyword evidence="14" id="KW-1185">Reference proteome</keyword>
<comment type="subcellular location">
    <subcellularLocation>
        <location evidence="1 8">Cell outer membrane</location>
        <topology evidence="1 8">Multi-pass membrane protein</topology>
    </subcellularLocation>
</comment>
<dbReference type="Gene3D" id="2.170.130.10">
    <property type="entry name" value="TonB-dependent receptor, plug domain"/>
    <property type="match status" value="1"/>
</dbReference>
<dbReference type="InterPro" id="IPR037066">
    <property type="entry name" value="Plug_dom_sf"/>
</dbReference>
<feature type="chain" id="PRO_5019557202" evidence="10">
    <location>
        <begin position="28"/>
        <end position="885"/>
    </location>
</feature>
<evidence type="ECO:0000259" key="12">
    <source>
        <dbReference type="Pfam" id="PF07715"/>
    </source>
</evidence>
<dbReference type="EMBL" id="PIPV01000005">
    <property type="protein sequence ID" value="RUO53758.1"/>
    <property type="molecule type" value="Genomic_DNA"/>
</dbReference>
<evidence type="ECO:0000256" key="5">
    <source>
        <dbReference type="ARBA" id="ARBA00023077"/>
    </source>
</evidence>
<dbReference type="InterPro" id="IPR036942">
    <property type="entry name" value="Beta-barrel_TonB_sf"/>
</dbReference>
<name>A0A432XYD1_9GAMM</name>
<evidence type="ECO:0000256" key="4">
    <source>
        <dbReference type="ARBA" id="ARBA00022692"/>
    </source>
</evidence>
<dbReference type="OrthoDB" id="176248at2"/>
<evidence type="ECO:0000313" key="14">
    <source>
        <dbReference type="Proteomes" id="UP000287330"/>
    </source>
</evidence>
<dbReference type="RefSeq" id="WP_110574352.1">
    <property type="nucleotide sequence ID" value="NZ_PIPV01000005.1"/>
</dbReference>
<feature type="signal peptide" evidence="10">
    <location>
        <begin position="1"/>
        <end position="27"/>
    </location>
</feature>
<evidence type="ECO:0000256" key="2">
    <source>
        <dbReference type="ARBA" id="ARBA00022448"/>
    </source>
</evidence>
<feature type="domain" description="TonB-dependent receptor-like beta-barrel" evidence="11">
    <location>
        <begin position="374"/>
        <end position="849"/>
    </location>
</feature>
<dbReference type="SUPFAM" id="SSF56935">
    <property type="entry name" value="Porins"/>
    <property type="match status" value="1"/>
</dbReference>
<reference evidence="14" key="1">
    <citation type="journal article" date="2018" name="Front. Microbiol.">
        <title>Genome-Based Analysis Reveals the Taxonomy and Diversity of the Family Idiomarinaceae.</title>
        <authorList>
            <person name="Liu Y."/>
            <person name="Lai Q."/>
            <person name="Shao Z."/>
        </authorList>
    </citation>
    <scope>NUCLEOTIDE SEQUENCE [LARGE SCALE GENOMIC DNA]</scope>
    <source>
        <strain evidence="14">F23</strain>
    </source>
</reference>
<dbReference type="Pfam" id="PF07715">
    <property type="entry name" value="Plug"/>
    <property type="match status" value="1"/>
</dbReference>
<keyword evidence="5 9" id="KW-0798">TonB box</keyword>
<dbReference type="InterPro" id="IPR039426">
    <property type="entry name" value="TonB-dep_rcpt-like"/>
</dbReference>
<keyword evidence="2 8" id="KW-0813">Transport</keyword>
<organism evidence="13 14">
    <name type="scientific">Idiomarina fontislapidosi</name>
    <dbReference type="NCBI Taxonomy" id="263723"/>
    <lineage>
        <taxon>Bacteria</taxon>
        <taxon>Pseudomonadati</taxon>
        <taxon>Pseudomonadota</taxon>
        <taxon>Gammaproteobacteria</taxon>
        <taxon>Alteromonadales</taxon>
        <taxon>Idiomarinaceae</taxon>
        <taxon>Idiomarina</taxon>
    </lineage>
</organism>